<dbReference type="GO" id="GO:0046872">
    <property type="term" value="F:metal ion binding"/>
    <property type="evidence" value="ECO:0007669"/>
    <property type="project" value="UniProtKB-KW"/>
</dbReference>
<dbReference type="GO" id="GO:0016811">
    <property type="term" value="F:hydrolase activity, acting on carbon-nitrogen (but not peptide) bonds, in linear amides"/>
    <property type="evidence" value="ECO:0007669"/>
    <property type="project" value="InterPro"/>
</dbReference>
<reference evidence="8" key="2">
    <citation type="journal article" date="2022" name="J. Evol. Biol.">
        <title>Pre- and post-association barriers to host switching in sympatric mutualists.</title>
        <authorList>
            <person name="Dinges Z.M."/>
            <person name="Phillips R.K."/>
            <person name="Lively C.M."/>
            <person name="Bashey F."/>
        </authorList>
    </citation>
    <scope>NUCLEOTIDE SEQUENCE</scope>
    <source>
        <strain evidence="8">MC_266_E_2016</strain>
    </source>
</reference>
<protein>
    <submittedName>
        <fullName evidence="8">Penicillin acylase family protein</fullName>
    </submittedName>
</protein>
<dbReference type="Gene3D" id="3.60.20.10">
    <property type="entry name" value="Glutamine Phosphoribosylpyrophosphate, subunit 1, domain 1"/>
    <property type="match status" value="1"/>
</dbReference>
<evidence type="ECO:0000313" key="9">
    <source>
        <dbReference type="Proteomes" id="UP001222434"/>
    </source>
</evidence>
<name>A0AAJ1MZ89_XENBV</name>
<comment type="subunit">
    <text evidence="4">Heterodimer of an alpha subunit and a beta subunit processed from the same precursor.</text>
</comment>
<evidence type="ECO:0000256" key="2">
    <source>
        <dbReference type="ARBA" id="ARBA00022801"/>
    </source>
</evidence>
<dbReference type="Gene3D" id="2.30.120.10">
    <property type="match status" value="1"/>
</dbReference>
<comment type="caution">
    <text evidence="8">The sequence shown here is derived from an EMBL/GenBank/DDBJ whole genome shotgun (WGS) entry which is preliminary data.</text>
</comment>
<evidence type="ECO:0000256" key="1">
    <source>
        <dbReference type="ARBA" id="ARBA00006586"/>
    </source>
</evidence>
<evidence type="ECO:0000313" key="8">
    <source>
        <dbReference type="EMBL" id="MDE1476892.1"/>
    </source>
</evidence>
<proteinExistence type="inferred from homology"/>
<feature type="binding site" evidence="6">
    <location>
        <position position="330"/>
    </location>
    <ligand>
        <name>Ca(2+)</name>
        <dbReference type="ChEBI" id="CHEBI:29108"/>
    </ligand>
</feature>
<keyword evidence="7" id="KW-1133">Transmembrane helix</keyword>
<organism evidence="8 9">
    <name type="scientific">Xenorhabdus bovienii</name>
    <name type="common">Xenorhabdus nematophila subsp. bovienii</name>
    <dbReference type="NCBI Taxonomy" id="40576"/>
    <lineage>
        <taxon>Bacteria</taxon>
        <taxon>Pseudomonadati</taxon>
        <taxon>Pseudomonadota</taxon>
        <taxon>Gammaproteobacteria</taxon>
        <taxon>Enterobacterales</taxon>
        <taxon>Morganellaceae</taxon>
        <taxon>Xenorhabdus</taxon>
    </lineage>
</organism>
<dbReference type="PIRSF" id="PIRSF001227">
    <property type="entry name" value="Pen_acylase"/>
    <property type="match status" value="1"/>
</dbReference>
<evidence type="ECO:0000256" key="6">
    <source>
        <dbReference type="PIRSR" id="PIRSR001227-2"/>
    </source>
</evidence>
<dbReference type="InterPro" id="IPR043146">
    <property type="entry name" value="Penicillin_amidase_N_B-knob"/>
</dbReference>
<evidence type="ECO:0000256" key="3">
    <source>
        <dbReference type="ARBA" id="ARBA00023145"/>
    </source>
</evidence>
<sequence length="822" mass="93374">MKIISCLFSRFPISSRFICGVVIPILILFLCGYLYLRQSLPSVNGQIFVKGLHKNVTIERDKYGIPHIKASTDTDAFFALGYVHAQDRLWQMEVNRRLSSGRLSEIIGEKAITLDKYAKILGFSRNADKAWQQLGEREKKALQAYVDGINQWISSETLLPSEFLIFQYKPEPWTVIDSLSWMQLMAWNLGRNYNEELRRLAIANEFGSEALHRFELVSISDDQEKLQSLSQSHDVTILASLQRQFASVANLDGQQIGSNNWVVSGKYTQSGKPLLSSDPHFQTSSPVLLYLASIQGDKINATGSTFPGLPFIAIGRNQSIAWGTTNMVADVQDVAILKTLPVDTDLYEIDGSYQRMEKHKETINIRNNVLKKSIPPITFYARSTLYGPVISDATNGLTKNQYSIQWVGQQGIAASFTSLLNLNYASNWDEFLQSFEKYEAPAQNYIYADIEGNIGFISPGKIPIRNTGDGSLPVAGWQSKYKWNRFIPFKELPQEFNPARGYITTANNDVTPEGYPYNITHDWEPSYRVNRISSLLESLLNKGHIKIEDMVKIQSDTTDLHTQKVLPLLLKLTANSDRQQQALEYLHHWDSNYSGDSVAATIYQSWIASFYRMMIENSLAQYSGNRSATSLLTKNFKPDLLLRMLKQPDTYCRQPNRKDTEIQDCKNMLSISLDNALDELSTIIGSNMKAWKWGEIHIAHYPHFPFSSPKYSKLIPPTIDNPLSFIYHRKINSSGSQFSINVAPPDFNNQETPFIQLIGAAYRQINDLNDKKQDVFILSTGQSGNVLSQHYDDQMKMYKNMEYISMFNEKPVATLILTPVEK</sequence>
<keyword evidence="3" id="KW-0865">Zymogen</keyword>
<dbReference type="PANTHER" id="PTHR34218">
    <property type="entry name" value="PEPTIDASE S45 PENICILLIN AMIDASE"/>
    <property type="match status" value="1"/>
</dbReference>
<dbReference type="EMBL" id="JAILSO010000002">
    <property type="protein sequence ID" value="MDE1476892.1"/>
    <property type="molecule type" value="Genomic_DNA"/>
</dbReference>
<accession>A0AAJ1MZ89</accession>
<reference evidence="8" key="1">
    <citation type="submission" date="2021-08" db="EMBL/GenBank/DDBJ databases">
        <authorList>
            <person name="Papudeshi B."/>
            <person name="Bashey-Visser F."/>
        </authorList>
    </citation>
    <scope>NUCLEOTIDE SEQUENCE</scope>
    <source>
        <strain evidence="8">MC_266_E_2016</strain>
    </source>
</reference>
<dbReference type="RefSeq" id="WP_274711375.1">
    <property type="nucleotide sequence ID" value="NZ_JAILSM010000013.1"/>
</dbReference>
<gene>
    <name evidence="8" type="ORF">KKJ01_01175</name>
</gene>
<comment type="cofactor">
    <cofactor evidence="6">
        <name>Ca(2+)</name>
        <dbReference type="ChEBI" id="CHEBI:29108"/>
    </cofactor>
    <text evidence="6">Binds 1 Ca(2+) ion per dimer.</text>
</comment>
<comment type="similarity">
    <text evidence="1">Belongs to the peptidase S45 family.</text>
</comment>
<dbReference type="AlphaFoldDB" id="A0AAJ1MZ89"/>
<feature type="transmembrane region" description="Helical" evidence="7">
    <location>
        <begin position="17"/>
        <end position="36"/>
    </location>
</feature>
<keyword evidence="7" id="KW-0472">Membrane</keyword>
<dbReference type="InterPro" id="IPR029055">
    <property type="entry name" value="Ntn_hydrolases_N"/>
</dbReference>
<keyword evidence="7" id="KW-0812">Transmembrane</keyword>
<keyword evidence="6" id="KW-0106">Calcium</keyword>
<dbReference type="Proteomes" id="UP001222434">
    <property type="component" value="Unassembled WGS sequence"/>
</dbReference>
<feature type="binding site" evidence="6">
    <location>
        <position position="333"/>
    </location>
    <ligand>
        <name>Ca(2+)</name>
        <dbReference type="ChEBI" id="CHEBI:29108"/>
    </ligand>
</feature>
<dbReference type="InterPro" id="IPR023343">
    <property type="entry name" value="Penicillin_amidase_dom1"/>
</dbReference>
<feature type="binding site" evidence="6">
    <location>
        <position position="196"/>
    </location>
    <ligand>
        <name>Ca(2+)</name>
        <dbReference type="ChEBI" id="CHEBI:29108"/>
    </ligand>
</feature>
<dbReference type="InterPro" id="IPR043147">
    <property type="entry name" value="Penicillin_amidase_A-knob"/>
</dbReference>
<dbReference type="GO" id="GO:0017000">
    <property type="term" value="P:antibiotic biosynthetic process"/>
    <property type="evidence" value="ECO:0007669"/>
    <property type="project" value="InterPro"/>
</dbReference>
<feature type="active site" description="Nucleophile" evidence="5">
    <location>
        <position position="258"/>
    </location>
</feature>
<dbReference type="Pfam" id="PF01804">
    <property type="entry name" value="Penicil_amidase"/>
    <property type="match status" value="1"/>
</dbReference>
<keyword evidence="2" id="KW-0378">Hydrolase</keyword>
<dbReference type="SUPFAM" id="SSF56235">
    <property type="entry name" value="N-terminal nucleophile aminohydrolases (Ntn hydrolases)"/>
    <property type="match status" value="1"/>
</dbReference>
<evidence type="ECO:0000256" key="4">
    <source>
        <dbReference type="ARBA" id="ARBA00038735"/>
    </source>
</evidence>
<dbReference type="InterPro" id="IPR002692">
    <property type="entry name" value="S45"/>
</dbReference>
<evidence type="ECO:0000256" key="5">
    <source>
        <dbReference type="PIRSR" id="PIRSR001227-1"/>
    </source>
</evidence>
<evidence type="ECO:0000256" key="7">
    <source>
        <dbReference type="SAM" id="Phobius"/>
    </source>
</evidence>
<dbReference type="Gene3D" id="1.10.1400.10">
    <property type="match status" value="1"/>
</dbReference>
<dbReference type="PANTHER" id="PTHR34218:SF4">
    <property type="entry name" value="ACYL-HOMOSERINE LACTONE ACYLASE QUIP"/>
    <property type="match status" value="1"/>
</dbReference>
<keyword evidence="6" id="KW-0479">Metal-binding</keyword>
<dbReference type="CDD" id="cd03747">
    <property type="entry name" value="Ntn_PGA_like"/>
    <property type="match status" value="1"/>
</dbReference>
<dbReference type="Gene3D" id="1.10.439.10">
    <property type="entry name" value="Penicillin Amidohydrolase, domain 1"/>
    <property type="match status" value="1"/>
</dbReference>
<dbReference type="InterPro" id="IPR014395">
    <property type="entry name" value="Pen/GL7ACA/AHL_acylase"/>
</dbReference>